<accession>A0AAW4FNK4</accession>
<sequence length="58" mass="6341">MNDHKDQRGSIDEMPSAMALQDISLKLRKLADELADLKDRATEEVGADGSSDELLPEA</sequence>
<comment type="caution">
    <text evidence="1">The sequence shown here is derived from an EMBL/GenBank/DDBJ whole genome shotgun (WGS) entry which is preliminary data.</text>
</comment>
<dbReference type="RefSeq" id="WP_156408519.1">
    <property type="nucleotide sequence ID" value="NZ_CP083373.1"/>
</dbReference>
<name>A0AAW4FNK4_9HYPH</name>
<dbReference type="EMBL" id="WXFA01000011">
    <property type="protein sequence ID" value="MBM3092875.1"/>
    <property type="molecule type" value="Genomic_DNA"/>
</dbReference>
<organism evidence="1 2">
    <name type="scientific">Ensifer canadensis</name>
    <dbReference type="NCBI Taxonomy" id="555315"/>
    <lineage>
        <taxon>Bacteria</taxon>
        <taxon>Pseudomonadati</taxon>
        <taxon>Pseudomonadota</taxon>
        <taxon>Alphaproteobacteria</taxon>
        <taxon>Hyphomicrobiales</taxon>
        <taxon>Rhizobiaceae</taxon>
        <taxon>Sinorhizobium/Ensifer group</taxon>
        <taxon>Ensifer</taxon>
    </lineage>
</organism>
<evidence type="ECO:0000313" key="2">
    <source>
        <dbReference type="Proteomes" id="UP000744980"/>
    </source>
</evidence>
<proteinExistence type="predicted"/>
<evidence type="ECO:0000313" key="1">
    <source>
        <dbReference type="EMBL" id="MBM3092875.1"/>
    </source>
</evidence>
<reference evidence="1 2" key="1">
    <citation type="submission" date="2020-01" db="EMBL/GenBank/DDBJ databases">
        <title>Draft genome assembly of Ensifer adhaerens T173.</title>
        <authorList>
            <person name="Craig J.E."/>
            <person name="Stinchcombe J.R."/>
        </authorList>
    </citation>
    <scope>NUCLEOTIDE SEQUENCE [LARGE SCALE GENOMIC DNA]</scope>
    <source>
        <strain evidence="1 2">T173</strain>
    </source>
</reference>
<gene>
    <name evidence="1" type="ORF">GFB56_19010</name>
</gene>
<protein>
    <submittedName>
        <fullName evidence="1">Uncharacterized protein</fullName>
    </submittedName>
</protein>
<keyword evidence="2" id="KW-1185">Reference proteome</keyword>
<dbReference type="Proteomes" id="UP000744980">
    <property type="component" value="Unassembled WGS sequence"/>
</dbReference>
<dbReference type="AlphaFoldDB" id="A0AAW4FNK4"/>